<protein>
    <recommendedName>
        <fullName evidence="3">TIGR03067 domain-containing protein</fullName>
    </recommendedName>
</protein>
<dbReference type="EMBL" id="WHPF01000012">
    <property type="protein sequence ID" value="NNV56983.1"/>
    <property type="molecule type" value="Genomic_DNA"/>
</dbReference>
<evidence type="ECO:0008006" key="3">
    <source>
        <dbReference type="Google" id="ProtNLM"/>
    </source>
</evidence>
<dbReference type="Proteomes" id="UP000598971">
    <property type="component" value="Unassembled WGS sequence"/>
</dbReference>
<reference evidence="1" key="1">
    <citation type="submission" date="2019-10" db="EMBL/GenBank/DDBJ databases">
        <title>Draft genome sequence of Panacibacter sp. KCS-6.</title>
        <authorList>
            <person name="Yim K.J."/>
        </authorList>
    </citation>
    <scope>NUCLEOTIDE SEQUENCE</scope>
    <source>
        <strain evidence="1">KCS-6</strain>
    </source>
</reference>
<proteinExistence type="predicted"/>
<keyword evidence="2" id="KW-1185">Reference proteome</keyword>
<evidence type="ECO:0000313" key="1">
    <source>
        <dbReference type="EMBL" id="NNV56983.1"/>
    </source>
</evidence>
<dbReference type="AlphaFoldDB" id="A0A8J8FFJ2"/>
<evidence type="ECO:0000313" key="2">
    <source>
        <dbReference type="Proteomes" id="UP000598971"/>
    </source>
</evidence>
<accession>A0A8J8FFJ2</accession>
<organism evidence="1 2">
    <name type="scientific">Limnovirga soli</name>
    <dbReference type="NCBI Taxonomy" id="2656915"/>
    <lineage>
        <taxon>Bacteria</taxon>
        <taxon>Pseudomonadati</taxon>
        <taxon>Bacteroidota</taxon>
        <taxon>Chitinophagia</taxon>
        <taxon>Chitinophagales</taxon>
        <taxon>Chitinophagaceae</taxon>
        <taxon>Limnovirga</taxon>
    </lineage>
</organism>
<dbReference type="RefSeq" id="WP_171608931.1">
    <property type="nucleotide sequence ID" value="NZ_WHPF01000012.1"/>
</dbReference>
<sequence length="111" mass="12625">MLNGTWLPIAQEIGGTQLPATAFEKQKLIIKDSNYTVFAESIDKGIARYKDRKMDIYGKDGVNAGKHFTAIYIYQNKQLTICYNLMGNNYPEAFDTKGKPLYFLAVFKKSK</sequence>
<name>A0A8J8FFJ2_9BACT</name>
<gene>
    <name evidence="1" type="ORF">GD597_16035</name>
</gene>
<comment type="caution">
    <text evidence="1">The sequence shown here is derived from an EMBL/GenBank/DDBJ whole genome shotgun (WGS) entry which is preliminary data.</text>
</comment>